<dbReference type="STRING" id="83784.SAMN05192564_1011384"/>
<evidence type="ECO:0000313" key="3">
    <source>
        <dbReference type="EMBL" id="SEA41266.1"/>
    </source>
</evidence>
<evidence type="ECO:0008006" key="5">
    <source>
        <dbReference type="Google" id="ProtNLM"/>
    </source>
</evidence>
<evidence type="ECO:0000256" key="1">
    <source>
        <dbReference type="SAM" id="MobiDB-lite"/>
    </source>
</evidence>
<evidence type="ECO:0000256" key="2">
    <source>
        <dbReference type="SAM" id="Phobius"/>
    </source>
</evidence>
<organism evidence="3 4">
    <name type="scientific">Paraburkholderia sartisoli</name>
    <dbReference type="NCBI Taxonomy" id="83784"/>
    <lineage>
        <taxon>Bacteria</taxon>
        <taxon>Pseudomonadati</taxon>
        <taxon>Pseudomonadota</taxon>
        <taxon>Betaproteobacteria</taxon>
        <taxon>Burkholderiales</taxon>
        <taxon>Burkholderiaceae</taxon>
        <taxon>Paraburkholderia</taxon>
    </lineage>
</organism>
<dbReference type="Proteomes" id="UP000198638">
    <property type="component" value="Unassembled WGS sequence"/>
</dbReference>
<feature type="region of interest" description="Disordered" evidence="1">
    <location>
        <begin position="143"/>
        <end position="239"/>
    </location>
</feature>
<keyword evidence="2" id="KW-1133">Transmembrane helix</keyword>
<gene>
    <name evidence="3" type="ORF">SAMN05192564_1011384</name>
</gene>
<feature type="transmembrane region" description="Helical" evidence="2">
    <location>
        <begin position="106"/>
        <end position="126"/>
    </location>
</feature>
<dbReference type="RefSeq" id="WP_090530734.1">
    <property type="nucleotide sequence ID" value="NZ_FNRQ01000001.1"/>
</dbReference>
<reference evidence="4" key="1">
    <citation type="submission" date="2016-10" db="EMBL/GenBank/DDBJ databases">
        <authorList>
            <person name="Varghese N."/>
            <person name="Submissions S."/>
        </authorList>
    </citation>
    <scope>NUCLEOTIDE SEQUENCE [LARGE SCALE GENOMIC DNA]</scope>
    <source>
        <strain evidence="4">LMG 24000</strain>
    </source>
</reference>
<feature type="compositionally biased region" description="Polar residues" evidence="1">
    <location>
        <begin position="178"/>
        <end position="189"/>
    </location>
</feature>
<proteinExistence type="predicted"/>
<sequence>MKPLLRAVLVIDALLLLAFGLLFLLTPWTSLYNALQLVQVDPTLVGQAFGLALLGLAWLAFHAAIDGAMTRAVARVVGHVNWLTGVLMLVWLVGLHKPSLTAFGQLVSAVVALVLVIIGLGGVRLAGVVRRRERARVAEVAAAGREQKRIGKETANTRQADRELNRGVDSEPRVYGTEQATATSRSVSPATGLPTEPSFTAGHQPGSATVETRTTETARDEARDAAADTPGAPRPPFHG</sequence>
<feature type="compositionally biased region" description="Basic and acidic residues" evidence="1">
    <location>
        <begin position="213"/>
        <end position="226"/>
    </location>
</feature>
<name>A0A1H4AZK8_9BURK</name>
<feature type="transmembrane region" description="Helical" evidence="2">
    <location>
        <begin position="7"/>
        <end position="25"/>
    </location>
</feature>
<keyword evidence="2" id="KW-0472">Membrane</keyword>
<evidence type="ECO:0000313" key="4">
    <source>
        <dbReference type="Proteomes" id="UP000198638"/>
    </source>
</evidence>
<dbReference type="EMBL" id="FNRQ01000001">
    <property type="protein sequence ID" value="SEA41266.1"/>
    <property type="molecule type" value="Genomic_DNA"/>
</dbReference>
<keyword evidence="2" id="KW-0812">Transmembrane</keyword>
<accession>A0A1H4AZK8</accession>
<feature type="transmembrane region" description="Helical" evidence="2">
    <location>
        <begin position="45"/>
        <end position="65"/>
    </location>
</feature>
<protein>
    <recommendedName>
        <fullName evidence="5">Transmembrane protein</fullName>
    </recommendedName>
</protein>
<feature type="compositionally biased region" description="Basic and acidic residues" evidence="1">
    <location>
        <begin position="159"/>
        <end position="172"/>
    </location>
</feature>
<keyword evidence="4" id="KW-1185">Reference proteome</keyword>
<dbReference type="AlphaFoldDB" id="A0A1H4AZK8"/>
<feature type="transmembrane region" description="Helical" evidence="2">
    <location>
        <begin position="72"/>
        <end position="94"/>
    </location>
</feature>
<dbReference type="OrthoDB" id="9130055at2"/>